<dbReference type="OrthoDB" id="10011777at2759"/>
<dbReference type="InParanoid" id="A0A0H2S8H6"/>
<dbReference type="InterPro" id="IPR007138">
    <property type="entry name" value="ABM_dom"/>
</dbReference>
<feature type="domain" description="ABM" evidence="1">
    <location>
        <begin position="12"/>
        <end position="101"/>
    </location>
</feature>
<evidence type="ECO:0000259" key="1">
    <source>
        <dbReference type="PROSITE" id="PS51725"/>
    </source>
</evidence>
<dbReference type="EMBL" id="KQ085882">
    <property type="protein sequence ID" value="KLO20585.1"/>
    <property type="molecule type" value="Genomic_DNA"/>
</dbReference>
<reference evidence="2 3" key="1">
    <citation type="submission" date="2015-04" db="EMBL/GenBank/DDBJ databases">
        <title>Complete genome sequence of Schizopora paradoxa KUC8140, a cosmopolitan wood degrader in East Asia.</title>
        <authorList>
            <consortium name="DOE Joint Genome Institute"/>
            <person name="Min B."/>
            <person name="Park H."/>
            <person name="Jang Y."/>
            <person name="Kim J.-J."/>
            <person name="Kim K.H."/>
            <person name="Pangilinan J."/>
            <person name="Lipzen A."/>
            <person name="Riley R."/>
            <person name="Grigoriev I.V."/>
            <person name="Spatafora J.W."/>
            <person name="Choi I.-G."/>
        </authorList>
    </citation>
    <scope>NUCLEOTIDE SEQUENCE [LARGE SCALE GENOMIC DNA]</scope>
    <source>
        <strain evidence="2 3">KUC8140</strain>
    </source>
</reference>
<dbReference type="InterPro" id="IPR011008">
    <property type="entry name" value="Dimeric_a/b-barrel"/>
</dbReference>
<dbReference type="PROSITE" id="PS51725">
    <property type="entry name" value="ABM"/>
    <property type="match status" value="1"/>
</dbReference>
<dbReference type="AlphaFoldDB" id="A0A0H2S8H6"/>
<accession>A0A0H2S8H6</accession>
<gene>
    <name evidence="2" type="ORF">SCHPADRAFT_897855</name>
</gene>
<name>A0A0H2S8H6_9AGAM</name>
<protein>
    <recommendedName>
        <fullName evidence="1">ABM domain-containing protein</fullName>
    </recommendedName>
</protein>
<dbReference type="Gene3D" id="3.30.70.100">
    <property type="match status" value="1"/>
</dbReference>
<dbReference type="Pfam" id="PF03992">
    <property type="entry name" value="ABM"/>
    <property type="match status" value="1"/>
</dbReference>
<organism evidence="2 3">
    <name type="scientific">Schizopora paradoxa</name>
    <dbReference type="NCBI Taxonomy" id="27342"/>
    <lineage>
        <taxon>Eukaryota</taxon>
        <taxon>Fungi</taxon>
        <taxon>Dikarya</taxon>
        <taxon>Basidiomycota</taxon>
        <taxon>Agaricomycotina</taxon>
        <taxon>Agaricomycetes</taxon>
        <taxon>Hymenochaetales</taxon>
        <taxon>Schizoporaceae</taxon>
        <taxon>Schizopora</taxon>
    </lineage>
</organism>
<proteinExistence type="predicted"/>
<evidence type="ECO:0000313" key="3">
    <source>
        <dbReference type="Proteomes" id="UP000053477"/>
    </source>
</evidence>
<sequence length="102" mass="11133">MSAEASVFSGPIILNAILKGKPGKGDEIAKLLSAIRANANSNAEPGCSTFRTARHGDNFVVFEKYDDQKAVQFHFESKYFKALVAADVLDGPPSLLYYEEFS</sequence>
<dbReference type="Proteomes" id="UP000053477">
    <property type="component" value="Unassembled WGS sequence"/>
</dbReference>
<dbReference type="SUPFAM" id="SSF54909">
    <property type="entry name" value="Dimeric alpha+beta barrel"/>
    <property type="match status" value="1"/>
</dbReference>
<evidence type="ECO:0000313" key="2">
    <source>
        <dbReference type="EMBL" id="KLO20585.1"/>
    </source>
</evidence>
<keyword evidence="3" id="KW-1185">Reference proteome</keyword>
<dbReference type="STRING" id="27342.A0A0H2S8H6"/>